<name>A0A2H3P498_9BACT</name>
<dbReference type="RefSeq" id="WP_098062376.1">
    <property type="nucleotide sequence ID" value="NZ_PDEP01000008.1"/>
</dbReference>
<evidence type="ECO:0000313" key="1">
    <source>
        <dbReference type="EMBL" id="PEN06482.1"/>
    </source>
</evidence>
<comment type="caution">
    <text evidence="1">The sequence shown here is derived from an EMBL/GenBank/DDBJ whole genome shotgun (WGS) entry which is preliminary data.</text>
</comment>
<reference evidence="1 2" key="1">
    <citation type="submission" date="2017-10" db="EMBL/GenBank/DDBJ databases">
        <title>Draft genome of Longimonas halophila.</title>
        <authorList>
            <person name="Goh K.M."/>
            <person name="Shamsir M.S."/>
            <person name="Lim S.W."/>
        </authorList>
    </citation>
    <scope>NUCLEOTIDE SEQUENCE [LARGE SCALE GENOMIC DNA]</scope>
    <source>
        <strain evidence="1 2">KCTC 42399</strain>
    </source>
</reference>
<accession>A0A2H3P498</accession>
<evidence type="ECO:0000313" key="2">
    <source>
        <dbReference type="Proteomes" id="UP000221024"/>
    </source>
</evidence>
<gene>
    <name evidence="1" type="ORF">CRI93_09370</name>
</gene>
<organism evidence="1 2">
    <name type="scientific">Longimonas halophila</name>
    <dbReference type="NCBI Taxonomy" id="1469170"/>
    <lineage>
        <taxon>Bacteria</taxon>
        <taxon>Pseudomonadati</taxon>
        <taxon>Rhodothermota</taxon>
        <taxon>Rhodothermia</taxon>
        <taxon>Rhodothermales</taxon>
        <taxon>Salisaetaceae</taxon>
        <taxon>Longimonas</taxon>
    </lineage>
</organism>
<dbReference type="EMBL" id="PDEP01000008">
    <property type="protein sequence ID" value="PEN06482.1"/>
    <property type="molecule type" value="Genomic_DNA"/>
</dbReference>
<dbReference type="OrthoDB" id="215174at2"/>
<dbReference type="Proteomes" id="UP000221024">
    <property type="component" value="Unassembled WGS sequence"/>
</dbReference>
<protein>
    <submittedName>
        <fullName evidence="1">Uncharacterized protein</fullName>
    </submittedName>
</protein>
<keyword evidence="2" id="KW-1185">Reference proteome</keyword>
<proteinExistence type="predicted"/>
<sequence length="67" mass="7614">MADKKEDTQTWPELAIGLYDKLTGRGAEISYEFDNFELEVPSKVGSGAEYAKWKMNGTLRIRTRDDA</sequence>
<dbReference type="AlphaFoldDB" id="A0A2H3P498"/>